<dbReference type="InterPro" id="IPR009288">
    <property type="entry name" value="AIG2-like_dom"/>
</dbReference>
<accession>A0A2T8FEF9</accession>
<evidence type="ECO:0000259" key="1">
    <source>
        <dbReference type="Pfam" id="PF06094"/>
    </source>
</evidence>
<dbReference type="Proteomes" id="UP000246018">
    <property type="component" value="Unassembled WGS sequence"/>
</dbReference>
<reference evidence="2 3" key="1">
    <citation type="submission" date="2018-04" db="EMBL/GenBank/DDBJ databases">
        <title>Genome of Nocardioides gansuensis WSJ-1.</title>
        <authorList>
            <person name="Wu S."/>
            <person name="Wang G."/>
        </authorList>
    </citation>
    <scope>NUCLEOTIDE SEQUENCE [LARGE SCALE GENOMIC DNA]</scope>
    <source>
        <strain evidence="2 3">WSJ-1</strain>
    </source>
</reference>
<dbReference type="AlphaFoldDB" id="A0A2T8FEF9"/>
<sequence length="113" mass="12574">MTERLFVYGTLAPGRPNHHILAEVSGEWEPATVRGRLLPHGWGAAIGYPALVLDDRAPEVAGYLFSSERLRELWDRLDEFEGPGYARVLTSVTRQGGDVVEAQLYVLRELPDG</sequence>
<comment type="caution">
    <text evidence="2">The sequence shown here is derived from an EMBL/GenBank/DDBJ whole genome shotgun (WGS) entry which is preliminary data.</text>
</comment>
<dbReference type="OrthoDB" id="5070127at2"/>
<gene>
    <name evidence="2" type="ORF">DDE18_00125</name>
</gene>
<evidence type="ECO:0000313" key="3">
    <source>
        <dbReference type="Proteomes" id="UP000246018"/>
    </source>
</evidence>
<protein>
    <recommendedName>
        <fullName evidence="1">Gamma-glutamylcyclotransferase AIG2-like domain-containing protein</fullName>
    </recommendedName>
</protein>
<dbReference type="InterPro" id="IPR013024">
    <property type="entry name" value="GGCT-like"/>
</dbReference>
<proteinExistence type="predicted"/>
<dbReference type="InterPro" id="IPR036568">
    <property type="entry name" value="GGCT-like_sf"/>
</dbReference>
<dbReference type="RefSeq" id="WP_116570223.1">
    <property type="nucleotide sequence ID" value="NZ_QDGZ01000001.1"/>
</dbReference>
<dbReference type="Gene3D" id="3.10.490.10">
    <property type="entry name" value="Gamma-glutamyl cyclotransferase-like"/>
    <property type="match status" value="1"/>
</dbReference>
<dbReference type="CDD" id="cd06661">
    <property type="entry name" value="GGCT_like"/>
    <property type="match status" value="1"/>
</dbReference>
<dbReference type="Pfam" id="PF06094">
    <property type="entry name" value="GGACT"/>
    <property type="match status" value="1"/>
</dbReference>
<organism evidence="2 3">
    <name type="scientific">Nocardioides gansuensis</name>
    <dbReference type="NCBI Taxonomy" id="2138300"/>
    <lineage>
        <taxon>Bacteria</taxon>
        <taxon>Bacillati</taxon>
        <taxon>Actinomycetota</taxon>
        <taxon>Actinomycetes</taxon>
        <taxon>Propionibacteriales</taxon>
        <taxon>Nocardioidaceae</taxon>
        <taxon>Nocardioides</taxon>
    </lineage>
</organism>
<dbReference type="EMBL" id="QDGZ01000001">
    <property type="protein sequence ID" value="PVG84094.1"/>
    <property type="molecule type" value="Genomic_DNA"/>
</dbReference>
<keyword evidence="3" id="KW-1185">Reference proteome</keyword>
<feature type="domain" description="Gamma-glutamylcyclotransferase AIG2-like" evidence="1">
    <location>
        <begin position="5"/>
        <end position="109"/>
    </location>
</feature>
<evidence type="ECO:0000313" key="2">
    <source>
        <dbReference type="EMBL" id="PVG84094.1"/>
    </source>
</evidence>
<dbReference type="SUPFAM" id="SSF110857">
    <property type="entry name" value="Gamma-glutamyl cyclotransferase-like"/>
    <property type="match status" value="1"/>
</dbReference>
<name>A0A2T8FEF9_9ACTN</name>